<proteinExistence type="predicted"/>
<dbReference type="InterPro" id="IPR015815">
    <property type="entry name" value="HIBADH-related"/>
</dbReference>
<dbReference type="AlphaFoldDB" id="A0A838L2G2"/>
<dbReference type="InterPro" id="IPR013328">
    <property type="entry name" value="6PGD_dom2"/>
</dbReference>
<evidence type="ECO:0000313" key="6">
    <source>
        <dbReference type="EMBL" id="MBA2933683.1"/>
    </source>
</evidence>
<dbReference type="Pfam" id="PF14833">
    <property type="entry name" value="NAD_binding_11"/>
    <property type="match status" value="1"/>
</dbReference>
<dbReference type="GO" id="GO:0050661">
    <property type="term" value="F:NADP binding"/>
    <property type="evidence" value="ECO:0007669"/>
    <property type="project" value="InterPro"/>
</dbReference>
<keyword evidence="2" id="KW-0520">NAD</keyword>
<sequence length="293" mass="29605">MRNAAMKDEALMTTAGVIGLGMIGSGVALCLARSGHLAAVFDIRPDAAESLDGVPTVAASPAAVAEAADVVIIAVVSAKQTLDVLSGPDGVLAKARPGLKIVLVATVALNDLVEIRKITDAVGVALIDCGVTGGQKARENGLVCLVGGADAEVEAVRPVLEGFAKLVAVMGGPGAGMAAKIARNMIVFGCLRAGYEAAVMCRNTGVDIHRLSDAIDASSEGVGGPLMLMTRPDPAASEQEAGLREYTRGLMIKDLDAAIAAAADFGFSVPLIELTKATDMAVVGLADVMGEKA</sequence>
<protein>
    <submittedName>
        <fullName evidence="6">NAD(P)-dependent oxidoreductase</fullName>
    </submittedName>
</protein>
<organism evidence="6 7">
    <name type="scientific">Sphingomonas chungangi</name>
    <dbReference type="NCBI Taxonomy" id="2683589"/>
    <lineage>
        <taxon>Bacteria</taxon>
        <taxon>Pseudomonadati</taxon>
        <taxon>Pseudomonadota</taxon>
        <taxon>Alphaproteobacteria</taxon>
        <taxon>Sphingomonadales</taxon>
        <taxon>Sphingomonadaceae</taxon>
        <taxon>Sphingomonas</taxon>
    </lineage>
</organism>
<evidence type="ECO:0000256" key="3">
    <source>
        <dbReference type="PIRSR" id="PIRSR000103-1"/>
    </source>
</evidence>
<accession>A0A838L2G2</accession>
<dbReference type="InterPro" id="IPR006115">
    <property type="entry name" value="6PGDH_NADP-bd"/>
</dbReference>
<dbReference type="Proteomes" id="UP000570166">
    <property type="component" value="Unassembled WGS sequence"/>
</dbReference>
<evidence type="ECO:0000259" key="5">
    <source>
        <dbReference type="Pfam" id="PF14833"/>
    </source>
</evidence>
<feature type="domain" description="6-phosphogluconate dehydrogenase NADP-binding" evidence="4">
    <location>
        <begin position="16"/>
        <end position="171"/>
    </location>
</feature>
<feature type="active site" evidence="3">
    <location>
        <position position="180"/>
    </location>
</feature>
<dbReference type="PANTHER" id="PTHR22981:SF7">
    <property type="entry name" value="3-HYDROXYISOBUTYRATE DEHYDROGENASE, MITOCHONDRIAL"/>
    <property type="match status" value="1"/>
</dbReference>
<evidence type="ECO:0000256" key="2">
    <source>
        <dbReference type="ARBA" id="ARBA00023027"/>
    </source>
</evidence>
<keyword evidence="1" id="KW-0560">Oxidoreductase</keyword>
<gene>
    <name evidence="6" type="ORF">HZF05_06180</name>
</gene>
<dbReference type="InterPro" id="IPR029154">
    <property type="entry name" value="HIBADH-like_NADP-bd"/>
</dbReference>
<name>A0A838L2G2_9SPHN</name>
<dbReference type="PANTHER" id="PTHR22981">
    <property type="entry name" value="3-HYDROXYISOBUTYRATE DEHYDROGENASE-RELATED"/>
    <property type="match status" value="1"/>
</dbReference>
<comment type="caution">
    <text evidence="6">The sequence shown here is derived from an EMBL/GenBank/DDBJ whole genome shotgun (WGS) entry which is preliminary data.</text>
</comment>
<dbReference type="Gene3D" id="1.10.1040.10">
    <property type="entry name" value="N-(1-d-carboxylethyl)-l-norvaline Dehydrogenase, domain 2"/>
    <property type="match status" value="1"/>
</dbReference>
<dbReference type="InterPro" id="IPR036291">
    <property type="entry name" value="NAD(P)-bd_dom_sf"/>
</dbReference>
<keyword evidence="7" id="KW-1185">Reference proteome</keyword>
<dbReference type="PIRSF" id="PIRSF000103">
    <property type="entry name" value="HIBADH"/>
    <property type="match status" value="1"/>
</dbReference>
<dbReference type="GO" id="GO:0016616">
    <property type="term" value="F:oxidoreductase activity, acting on the CH-OH group of donors, NAD or NADP as acceptor"/>
    <property type="evidence" value="ECO:0007669"/>
    <property type="project" value="TreeGrafter"/>
</dbReference>
<dbReference type="SUPFAM" id="SSF51735">
    <property type="entry name" value="NAD(P)-binding Rossmann-fold domains"/>
    <property type="match status" value="1"/>
</dbReference>
<dbReference type="EMBL" id="JACEIB010000003">
    <property type="protein sequence ID" value="MBA2933683.1"/>
    <property type="molecule type" value="Genomic_DNA"/>
</dbReference>
<dbReference type="InterPro" id="IPR008927">
    <property type="entry name" value="6-PGluconate_DH-like_C_sf"/>
</dbReference>
<evidence type="ECO:0000313" key="7">
    <source>
        <dbReference type="Proteomes" id="UP000570166"/>
    </source>
</evidence>
<evidence type="ECO:0000259" key="4">
    <source>
        <dbReference type="Pfam" id="PF03446"/>
    </source>
</evidence>
<dbReference type="SUPFAM" id="SSF48179">
    <property type="entry name" value="6-phosphogluconate dehydrogenase C-terminal domain-like"/>
    <property type="match status" value="1"/>
</dbReference>
<dbReference type="RefSeq" id="WP_160363491.1">
    <property type="nucleotide sequence ID" value="NZ_JACEIB010000003.1"/>
</dbReference>
<feature type="domain" description="3-hydroxyisobutyrate dehydrogenase-like NAD-binding" evidence="5">
    <location>
        <begin position="174"/>
        <end position="277"/>
    </location>
</feature>
<evidence type="ECO:0000256" key="1">
    <source>
        <dbReference type="ARBA" id="ARBA00023002"/>
    </source>
</evidence>
<dbReference type="GO" id="GO:0051287">
    <property type="term" value="F:NAD binding"/>
    <property type="evidence" value="ECO:0007669"/>
    <property type="project" value="InterPro"/>
</dbReference>
<dbReference type="Gene3D" id="3.40.50.720">
    <property type="entry name" value="NAD(P)-binding Rossmann-like Domain"/>
    <property type="match status" value="1"/>
</dbReference>
<dbReference type="Pfam" id="PF03446">
    <property type="entry name" value="NAD_binding_2"/>
    <property type="match status" value="1"/>
</dbReference>
<reference evidence="6 7" key="1">
    <citation type="submission" date="2020-07" db="EMBL/GenBank/DDBJ databases">
        <authorList>
            <person name="Sun Q."/>
        </authorList>
    </citation>
    <scope>NUCLEOTIDE SEQUENCE [LARGE SCALE GENOMIC DNA]</scope>
    <source>
        <strain evidence="6 7">CGMCC 1.13654</strain>
    </source>
</reference>